<dbReference type="PROSITE" id="PS50088">
    <property type="entry name" value="ANK_REPEAT"/>
    <property type="match status" value="2"/>
</dbReference>
<dbReference type="Proteomes" id="UP000011083">
    <property type="component" value="Unassembled WGS sequence"/>
</dbReference>
<dbReference type="PROSITE" id="PS50105">
    <property type="entry name" value="SAM_DOMAIN"/>
    <property type="match status" value="1"/>
</dbReference>
<feature type="compositionally biased region" description="Basic and acidic residues" evidence="4">
    <location>
        <begin position="117"/>
        <end position="139"/>
    </location>
</feature>
<dbReference type="InterPro" id="IPR051165">
    <property type="entry name" value="Multifunctional_ANK_Repeat"/>
</dbReference>
<feature type="compositionally biased region" description="Basic and acidic residues" evidence="4">
    <location>
        <begin position="934"/>
        <end position="953"/>
    </location>
</feature>
<feature type="compositionally biased region" description="Basic and acidic residues" evidence="4">
    <location>
        <begin position="1378"/>
        <end position="1392"/>
    </location>
</feature>
<feature type="compositionally biased region" description="Acidic residues" evidence="4">
    <location>
        <begin position="954"/>
        <end position="968"/>
    </location>
</feature>
<feature type="compositionally biased region" description="Polar residues" evidence="4">
    <location>
        <begin position="207"/>
        <end position="225"/>
    </location>
</feature>
<feature type="region of interest" description="Disordered" evidence="4">
    <location>
        <begin position="35"/>
        <end position="225"/>
    </location>
</feature>
<dbReference type="EMBL" id="KB007933">
    <property type="protein sequence ID" value="ELR19372.1"/>
    <property type="molecule type" value="Genomic_DNA"/>
</dbReference>
<keyword evidence="7" id="KW-1185">Reference proteome</keyword>
<dbReference type="SUPFAM" id="SSF48403">
    <property type="entry name" value="Ankyrin repeat"/>
    <property type="match status" value="1"/>
</dbReference>
<gene>
    <name evidence="6" type="ORF">ACA1_265970</name>
</gene>
<dbReference type="SUPFAM" id="SSF47769">
    <property type="entry name" value="SAM/Pointed domain"/>
    <property type="match status" value="1"/>
</dbReference>
<dbReference type="SMART" id="SM00454">
    <property type="entry name" value="SAM"/>
    <property type="match status" value="1"/>
</dbReference>
<dbReference type="Pfam" id="PF12796">
    <property type="entry name" value="Ank_2"/>
    <property type="match status" value="2"/>
</dbReference>
<dbReference type="PROSITE" id="PS50297">
    <property type="entry name" value="ANK_REP_REGION"/>
    <property type="match status" value="2"/>
</dbReference>
<feature type="compositionally biased region" description="Polar residues" evidence="4">
    <location>
        <begin position="1280"/>
        <end position="1290"/>
    </location>
</feature>
<feature type="domain" description="SAM" evidence="5">
    <location>
        <begin position="1096"/>
        <end position="1153"/>
    </location>
</feature>
<feature type="compositionally biased region" description="Basic and acidic residues" evidence="4">
    <location>
        <begin position="970"/>
        <end position="983"/>
    </location>
</feature>
<feature type="compositionally biased region" description="Basic residues" evidence="4">
    <location>
        <begin position="173"/>
        <end position="184"/>
    </location>
</feature>
<feature type="region of interest" description="Disordered" evidence="4">
    <location>
        <begin position="1429"/>
        <end position="1523"/>
    </location>
</feature>
<dbReference type="PANTHER" id="PTHR24123">
    <property type="entry name" value="ANKYRIN REPEAT-CONTAINING"/>
    <property type="match status" value="1"/>
</dbReference>
<dbReference type="VEuPathDB" id="AmoebaDB:ACA1_265970"/>
<dbReference type="Gene3D" id="1.25.40.20">
    <property type="entry name" value="Ankyrin repeat-containing domain"/>
    <property type="match status" value="2"/>
</dbReference>
<sequence>MMNEPSSVVGDEQPAAPNQQQGMFAKFARKNLAKTKSAPDLVGKKNAIQAPSQQKKDERDDKKVKQMTANSIAQLEAELRRENEKLERLVERKKKRRSLKEKEVRGDLLPPLQDDDAATKKKKEDGGNGSLERMEEEDKKKRRSKKRASGESSGKSSSGAAHYISNLISSSKERKKEKREKKKERKDEKKAEKQRKKREKRSSSSSLGTPAANNNSTNVPKPSSYSLNSIQATKILRDANIDPATTARGTSFSTSTSTSLGGGGGAPPLAFGSGSSNSVRFRDPSSPLGSAKSTSAAAMPLSARAPPTNKTESGAAGAATSRGHRATMAPGVPLVLGGAGAADQLNQVDGDYMKKMARHELQAYQQSQGDETVLRRAIRNKYLLHVSVEAGHDDVVRFLVNNKKLKLNTPDAMGWTPLHCACAAGHVNIILFLLSKKRTNVQKVTSDGCTALHYLIRHFPDPFAPDYNELLEKYSDVANRLVSIGCDVNATNRNGETVLHYAAFRGKSTAVRYLLAHRDWDLDINATTNGSLDTVNALLESRAATNIVGINGTPLDIAKRQNDKRLVMALLKHKQKKEPSNYRMNRDDAQYLGYAYSSAGEDGDMDETTEAEFISDVEPEDSSRHRHRRNVLARTPTRDHTEREEEEELFFGSNKAVVVGHRQQQHHQHQNGSPMRPVAAFSSPWRRSLVLLESEKVAERTSRGQPTSTQSPSTREGNATRANRSYRASMHVSSPIRSLTSEWDLDPSPNAITSVSTEDRRLAKRKLSREERKQRRKSGGASRRQRSVSLNKQQQEKKRNDLRAQRSFSPRKDSSDDLSSPAEVEGKGKEKVDDYDHDHDHNNDVDVDKARAAAAAILKRRGNRAAGEQQFDMKPRWEEEQEQEEAQEDNDHDDKSSSSGTEEKQRQARERMRSREREIRKEDDEGQHNGSGERVIHVLDHTTASEDDRKTTTADDDDDDDDDSDGSDADNAKNNKKRSEANMRRVISFDDELARKKKNLLNKSAQSVTLDYAGGEAGKPSTKAKRAKKKRGGGKSEGEGGSRTKRAKKEKKKGSSTRTRSKKKENDDGEADKEKTSSATRKTNKQKKTGAKKGADDEKKIKAWLNELNLPAEYLRLFQQDGFDDMNTIQLITEEELADIGISKTGHRKRIMRWVKQNPASPVYSPRSARSSIAGDGLGSSEFYLTDPAEAARMMAAAAAAAGSGSASSIPATGGTMGSRLSSFTFSPYSPFAFIKARSAGAGGTGLADLNSPHSISIDSPKEERRKQQQQIQLQLKQQFNSPHSISIESPQEERARKLKLRSLQRNSLAAPLAATGRGSAFSTSSPLLSARGSKAADGDSAGPSLPPVRRKNRWVSGEETTTRPLSPLLRTQLDLEETQRREEEEERERRLYTTSPMASPRKVTIAATPAMMATSARRPEPHQIYVKNNIAPTSGSPLSPRKHQITAIPIPTTAASSGGSSSNHFLARTFSTSPSSSSSSSSSSSPSPSSSPTSFCTPSSPRLPAFTRKPLPRPPASTSTRS</sequence>
<feature type="region of interest" description="Disordered" evidence="4">
    <location>
        <begin position="696"/>
        <end position="1099"/>
    </location>
</feature>
<organism evidence="6 7">
    <name type="scientific">Acanthamoeba castellanii (strain ATCC 30010 / Neff)</name>
    <dbReference type="NCBI Taxonomy" id="1257118"/>
    <lineage>
        <taxon>Eukaryota</taxon>
        <taxon>Amoebozoa</taxon>
        <taxon>Discosea</taxon>
        <taxon>Longamoebia</taxon>
        <taxon>Centramoebida</taxon>
        <taxon>Acanthamoebidae</taxon>
        <taxon>Acanthamoeba</taxon>
    </lineage>
</organism>
<protein>
    <submittedName>
        <fullName evidence="6">SAM domain (Sterile alpha motif) domain containing protein</fullName>
    </submittedName>
</protein>
<dbReference type="PANTHER" id="PTHR24123:SF33">
    <property type="entry name" value="PROTEIN HOS4"/>
    <property type="match status" value="1"/>
</dbReference>
<dbReference type="RefSeq" id="XP_004341457.1">
    <property type="nucleotide sequence ID" value="XM_004341409.1"/>
</dbReference>
<feature type="compositionally biased region" description="Low complexity" evidence="4">
    <location>
        <begin position="267"/>
        <end position="276"/>
    </location>
</feature>
<accession>L8H2A8</accession>
<feature type="compositionally biased region" description="Basic and acidic residues" evidence="4">
    <location>
        <begin position="794"/>
        <end position="815"/>
    </location>
</feature>
<feature type="compositionally biased region" description="Basic and acidic residues" evidence="4">
    <location>
        <begin position="824"/>
        <end position="851"/>
    </location>
</feature>
<evidence type="ECO:0000259" key="5">
    <source>
        <dbReference type="PROSITE" id="PS50105"/>
    </source>
</evidence>
<evidence type="ECO:0000313" key="7">
    <source>
        <dbReference type="Proteomes" id="UP000011083"/>
    </source>
</evidence>
<proteinExistence type="predicted"/>
<dbReference type="Pfam" id="PF00536">
    <property type="entry name" value="SAM_1"/>
    <property type="match status" value="1"/>
</dbReference>
<feature type="compositionally biased region" description="Basic and acidic residues" evidence="4">
    <location>
        <begin position="892"/>
        <end position="927"/>
    </location>
</feature>
<evidence type="ECO:0000256" key="1">
    <source>
        <dbReference type="ARBA" id="ARBA00022737"/>
    </source>
</evidence>
<feature type="compositionally biased region" description="Low complexity" evidence="4">
    <location>
        <begin position="1269"/>
        <end position="1279"/>
    </location>
</feature>
<feature type="region of interest" description="Disordered" evidence="4">
    <location>
        <begin position="245"/>
        <end position="324"/>
    </location>
</feature>
<feature type="compositionally biased region" description="Acidic residues" evidence="4">
    <location>
        <begin position="879"/>
        <end position="891"/>
    </location>
</feature>
<dbReference type="InterPro" id="IPR036770">
    <property type="entry name" value="Ankyrin_rpt-contain_sf"/>
</dbReference>
<feature type="compositionally biased region" description="Basic residues" evidence="4">
    <location>
        <begin position="1043"/>
        <end position="1063"/>
    </location>
</feature>
<feature type="repeat" description="ANK" evidence="3">
    <location>
        <begin position="413"/>
        <end position="436"/>
    </location>
</feature>
<feature type="region of interest" description="Disordered" evidence="4">
    <location>
        <begin position="1"/>
        <end position="22"/>
    </location>
</feature>
<evidence type="ECO:0000256" key="4">
    <source>
        <dbReference type="SAM" id="MobiDB-lite"/>
    </source>
</evidence>
<dbReference type="InterPro" id="IPR013761">
    <property type="entry name" value="SAM/pointed_sf"/>
</dbReference>
<feature type="compositionally biased region" description="Polar residues" evidence="4">
    <location>
        <begin position="731"/>
        <end position="741"/>
    </location>
</feature>
<feature type="compositionally biased region" description="Low complexity" evidence="4">
    <location>
        <begin position="1453"/>
        <end position="1463"/>
    </location>
</feature>
<evidence type="ECO:0000256" key="2">
    <source>
        <dbReference type="ARBA" id="ARBA00023043"/>
    </source>
</evidence>
<feature type="compositionally biased region" description="Low complexity" evidence="4">
    <location>
        <begin position="249"/>
        <end position="259"/>
    </location>
</feature>
<dbReference type="GeneID" id="14920150"/>
<feature type="compositionally biased region" description="Low complexity" evidence="4">
    <location>
        <begin position="150"/>
        <end position="161"/>
    </location>
</feature>
<evidence type="ECO:0000256" key="3">
    <source>
        <dbReference type="PROSITE-ProRule" id="PRU00023"/>
    </source>
</evidence>
<feature type="repeat" description="ANK" evidence="3">
    <location>
        <begin position="494"/>
        <end position="515"/>
    </location>
</feature>
<feature type="compositionally biased region" description="Polar residues" evidence="4">
    <location>
        <begin position="703"/>
        <end position="723"/>
    </location>
</feature>
<feature type="compositionally biased region" description="Low complexity" evidence="4">
    <location>
        <begin position="1363"/>
        <end position="1373"/>
    </location>
</feature>
<feature type="compositionally biased region" description="Polar residues" evidence="4">
    <location>
        <begin position="287"/>
        <end position="296"/>
    </location>
</feature>
<dbReference type="Gene3D" id="1.10.150.50">
    <property type="entry name" value="Transcription Factor, Ets-1"/>
    <property type="match status" value="1"/>
</dbReference>
<feature type="compositionally biased region" description="Low complexity" evidence="4">
    <location>
        <begin position="1470"/>
        <end position="1501"/>
    </location>
</feature>
<keyword evidence="2 3" id="KW-0040">ANK repeat</keyword>
<reference evidence="6 7" key="1">
    <citation type="journal article" date="2013" name="Genome Biol.">
        <title>Genome of Acanthamoeba castellanii highlights extensive lateral gene transfer and early evolution of tyrosine kinase signaling.</title>
        <authorList>
            <person name="Clarke M."/>
            <person name="Lohan A.J."/>
            <person name="Liu B."/>
            <person name="Lagkouvardos I."/>
            <person name="Roy S."/>
            <person name="Zafar N."/>
            <person name="Bertelli C."/>
            <person name="Schilde C."/>
            <person name="Kianianmomeni A."/>
            <person name="Burglin T.R."/>
            <person name="Frech C."/>
            <person name="Turcotte B."/>
            <person name="Kopec K.O."/>
            <person name="Synnott J.M."/>
            <person name="Choo C."/>
            <person name="Paponov I."/>
            <person name="Finkler A."/>
            <person name="Soon Heng Tan C."/>
            <person name="Hutchins A.P."/>
            <person name="Weinmeier T."/>
            <person name="Rattei T."/>
            <person name="Chu J.S."/>
            <person name="Gimenez G."/>
            <person name="Irimia M."/>
            <person name="Rigden D.J."/>
            <person name="Fitzpatrick D.A."/>
            <person name="Lorenzo-Morales J."/>
            <person name="Bateman A."/>
            <person name="Chiu C.H."/>
            <person name="Tang P."/>
            <person name="Hegemann P."/>
            <person name="Fromm H."/>
            <person name="Raoult D."/>
            <person name="Greub G."/>
            <person name="Miranda-Saavedra D."/>
            <person name="Chen N."/>
            <person name="Nash P."/>
            <person name="Ginger M.L."/>
            <person name="Horn M."/>
            <person name="Schaap P."/>
            <person name="Caler L."/>
            <person name="Loftus B."/>
        </authorList>
    </citation>
    <scope>NUCLEOTIDE SEQUENCE [LARGE SCALE GENOMIC DNA]</scope>
    <source>
        <strain evidence="6 7">Neff</strain>
    </source>
</reference>
<evidence type="ECO:0000313" key="6">
    <source>
        <dbReference type="EMBL" id="ELR19372.1"/>
    </source>
</evidence>
<dbReference type="InterPro" id="IPR002110">
    <property type="entry name" value="Ankyrin_rpt"/>
</dbReference>
<feature type="compositionally biased region" description="Basic and acidic residues" evidence="4">
    <location>
        <begin position="77"/>
        <end position="90"/>
    </location>
</feature>
<feature type="compositionally biased region" description="Basic residues" evidence="4">
    <location>
        <begin position="1022"/>
        <end position="1033"/>
    </location>
</feature>
<name>L8H2A8_ACACF</name>
<feature type="region of interest" description="Disordered" evidence="4">
    <location>
        <begin position="1245"/>
        <end position="1405"/>
    </location>
</feature>
<keyword evidence="1" id="KW-0677">Repeat</keyword>
<feature type="compositionally biased region" description="Basic and acidic residues" evidence="4">
    <location>
        <begin position="54"/>
        <end position="64"/>
    </location>
</feature>
<dbReference type="InterPro" id="IPR001660">
    <property type="entry name" value="SAM"/>
</dbReference>
<dbReference type="OrthoDB" id="428895at2759"/>
<dbReference type="SMART" id="SM00248">
    <property type="entry name" value="ANK"/>
    <property type="match status" value="5"/>
</dbReference>
<feature type="compositionally biased region" description="Basic residues" evidence="4">
    <location>
        <begin position="1082"/>
        <end position="1091"/>
    </location>
</feature>
<dbReference type="KEGG" id="acan:ACA1_265970"/>
<feature type="compositionally biased region" description="Basic residues" evidence="4">
    <location>
        <begin position="774"/>
        <end position="786"/>
    </location>
</feature>
<dbReference type="STRING" id="1257118.L8H2A8"/>